<evidence type="ECO:0000313" key="4">
    <source>
        <dbReference type="WBParaSite" id="Hba_05513"/>
    </source>
</evidence>
<name>A0A1I7WKE3_HETBA</name>
<evidence type="ECO:0000259" key="2">
    <source>
        <dbReference type="Pfam" id="PF20517"/>
    </source>
</evidence>
<protein>
    <submittedName>
        <fullName evidence="4">TMEM127 domain-containing protein</fullName>
    </submittedName>
</protein>
<evidence type="ECO:0000256" key="1">
    <source>
        <dbReference type="SAM" id="Phobius"/>
    </source>
</evidence>
<proteinExistence type="predicted"/>
<organism evidence="3 4">
    <name type="scientific">Heterorhabditis bacteriophora</name>
    <name type="common">Entomopathogenic nematode worm</name>
    <dbReference type="NCBI Taxonomy" id="37862"/>
    <lineage>
        <taxon>Eukaryota</taxon>
        <taxon>Metazoa</taxon>
        <taxon>Ecdysozoa</taxon>
        <taxon>Nematoda</taxon>
        <taxon>Chromadorea</taxon>
        <taxon>Rhabditida</taxon>
        <taxon>Rhabditina</taxon>
        <taxon>Rhabditomorpha</taxon>
        <taxon>Strongyloidea</taxon>
        <taxon>Heterorhabditidae</taxon>
        <taxon>Heterorhabditis</taxon>
    </lineage>
</organism>
<feature type="transmembrane region" description="Helical" evidence="1">
    <location>
        <begin position="21"/>
        <end position="44"/>
    </location>
</feature>
<dbReference type="WBParaSite" id="Hba_05513">
    <property type="protein sequence ID" value="Hba_05513"/>
    <property type="gene ID" value="Hba_05513"/>
</dbReference>
<keyword evidence="1" id="KW-0812">Transmembrane</keyword>
<dbReference type="Proteomes" id="UP000095283">
    <property type="component" value="Unplaced"/>
</dbReference>
<sequence length="184" mass="21746">MLIFKYKCVTIKYQFTATKTLTTNFLMTLSTSPIALNWYLVLLWTLLYSTYHTIVFEASMPQALRIPTMLIVLFDAIRRIFLFHGHSTLTTENRKKRKKNKMCYHFQTHCMFLDCVTPVVANLFYVLIAFCFVITITSTLSCVMNILPPPNGFLQWLKRNTILEMCNKLLLILDIFFEYRNKRQ</sequence>
<keyword evidence="3" id="KW-1185">Reference proteome</keyword>
<feature type="transmembrane region" description="Helical" evidence="1">
    <location>
        <begin position="64"/>
        <end position="81"/>
    </location>
</feature>
<accession>A0A1I7WKE3</accession>
<keyword evidence="1" id="KW-0472">Membrane</keyword>
<reference evidence="4" key="1">
    <citation type="submission" date="2016-11" db="UniProtKB">
        <authorList>
            <consortium name="WormBaseParasite"/>
        </authorList>
    </citation>
    <scope>IDENTIFICATION</scope>
</reference>
<dbReference type="InterPro" id="IPR046795">
    <property type="entry name" value="TMEM127_TM"/>
</dbReference>
<feature type="transmembrane region" description="Helical" evidence="1">
    <location>
        <begin position="127"/>
        <end position="147"/>
    </location>
</feature>
<evidence type="ECO:0000313" key="3">
    <source>
        <dbReference type="Proteomes" id="UP000095283"/>
    </source>
</evidence>
<feature type="domain" description="Transmembrane protein 127 transmembrane region" evidence="2">
    <location>
        <begin position="115"/>
        <end position="179"/>
    </location>
</feature>
<dbReference type="Pfam" id="PF20517">
    <property type="entry name" value="TMEM127"/>
    <property type="match status" value="1"/>
</dbReference>
<keyword evidence="1" id="KW-1133">Transmembrane helix</keyword>
<dbReference type="AlphaFoldDB" id="A0A1I7WKE3"/>
<feature type="transmembrane region" description="Helical" evidence="1">
    <location>
        <begin position="102"/>
        <end position="121"/>
    </location>
</feature>